<dbReference type="Pfam" id="PF16862">
    <property type="entry name" value="Glyco_hydro_79C"/>
    <property type="match status" value="1"/>
</dbReference>
<dbReference type="KEGG" id="cput:CONPUDRAFT_49699"/>
<sequence length="656" mass="69831">MRLFVVFLLSCIARASVTVYSQVPLAKPTISVGADGNYTGAAAYDPAVLQAPPVPTGLPTQFNIQLAAQSSAVNGLSIPQSGAFMGFSIEFSVISYVCELAQRSYLTPSHSKYLQVPFLNLMALIRDRAGEVRIRIGGNSQETASLVDSLDDGKMIEKHEVILNDTTQTPSLVYTSEVFYTMGNISSLVNARWWLGIPLNDTSNLRLGIAEVGEQVLSPNNYLLGFQVGNEPDLYADHGNRPSGYGPQNYTNEVGIVIDAIDNDSQIQFRNNLVVPSISTTWSQQSVWDTGLVSTYDSEIGYLAVEYYPDNNCYAQYGIGSPRVPQDVFSDYLNHTSGQLIVASYLNSTAYAQQMGKPFLMFETNTASCGGFPGVSHSFGASLWALDYGMQMAYGNFSGALLHVGGQGVYYNPFTPPPGNLSGLAQWTIGSVFYSALVMAETLGHTGSAQVVDLNANNGSIYTPAYAIYENGAPARVLLLNYVTDPSGASDVSVAISTGGSVPSSMMVKYLVAPSVAEKFNITWAGQTFGGFFESDGRLQGAPSPSTAQCDTNANTCTVRVPAPGAALVFLNSGSAQQDALPTATQTYPTTAATKVLNTVTIDPSALATSNGGSEKNRQLASTSHGELNGGVVRRTVGWGIMLTGLGAGAWAVFWW</sequence>
<organism evidence="4 5">
    <name type="scientific">Coniophora puteana (strain RWD-64-598)</name>
    <name type="common">Brown rot fungus</name>
    <dbReference type="NCBI Taxonomy" id="741705"/>
    <lineage>
        <taxon>Eukaryota</taxon>
        <taxon>Fungi</taxon>
        <taxon>Dikarya</taxon>
        <taxon>Basidiomycota</taxon>
        <taxon>Agaricomycotina</taxon>
        <taxon>Agaricomycetes</taxon>
        <taxon>Agaricomycetidae</taxon>
        <taxon>Boletales</taxon>
        <taxon>Coniophorineae</taxon>
        <taxon>Coniophoraceae</taxon>
        <taxon>Coniophora</taxon>
    </lineage>
</organism>
<keyword evidence="4" id="KW-0378">Hydrolase</keyword>
<dbReference type="InterPro" id="IPR052974">
    <property type="entry name" value="GH79_Enzymes"/>
</dbReference>
<dbReference type="OMA" id="KEQITWA"/>
<keyword evidence="2" id="KW-0732">Signal</keyword>
<keyword evidence="1" id="KW-0472">Membrane</keyword>
<name>A0A5M3MXG2_CONPW</name>
<dbReference type="SUPFAM" id="SSF51445">
    <property type="entry name" value="(Trans)glycosidases"/>
    <property type="match status" value="1"/>
</dbReference>
<dbReference type="Gene3D" id="3.20.20.80">
    <property type="entry name" value="Glycosidases"/>
    <property type="match status" value="1"/>
</dbReference>
<dbReference type="InterPro" id="IPR031728">
    <property type="entry name" value="GlcAase_C"/>
</dbReference>
<dbReference type="InterPro" id="IPR017853">
    <property type="entry name" value="GH"/>
</dbReference>
<comment type="caution">
    <text evidence="4">The sequence shown here is derived from an EMBL/GenBank/DDBJ whole genome shotgun (WGS) entry which is preliminary data.</text>
</comment>
<keyword evidence="5" id="KW-1185">Reference proteome</keyword>
<dbReference type="GeneID" id="19207351"/>
<feature type="chain" id="PRO_5024349485" evidence="2">
    <location>
        <begin position="16"/>
        <end position="656"/>
    </location>
</feature>
<evidence type="ECO:0000313" key="4">
    <source>
        <dbReference type="EMBL" id="EIW83853.1"/>
    </source>
</evidence>
<keyword evidence="1" id="KW-1133">Transmembrane helix</keyword>
<feature type="signal peptide" evidence="2">
    <location>
        <begin position="1"/>
        <end position="15"/>
    </location>
</feature>
<feature type="transmembrane region" description="Helical" evidence="1">
    <location>
        <begin position="637"/>
        <end position="655"/>
    </location>
</feature>
<dbReference type="RefSeq" id="XP_007765256.1">
    <property type="nucleotide sequence ID" value="XM_007767066.1"/>
</dbReference>
<evidence type="ECO:0000259" key="3">
    <source>
        <dbReference type="Pfam" id="PF16862"/>
    </source>
</evidence>
<dbReference type="PANTHER" id="PTHR36183:SF2">
    <property type="entry name" value="BETA-GLUCURONIDASE C-TERMINAL DOMAIN-CONTAINING PROTEIN"/>
    <property type="match status" value="1"/>
</dbReference>
<evidence type="ECO:0000256" key="1">
    <source>
        <dbReference type="SAM" id="Phobius"/>
    </source>
</evidence>
<evidence type="ECO:0000256" key="2">
    <source>
        <dbReference type="SAM" id="SignalP"/>
    </source>
</evidence>
<dbReference type="GO" id="GO:0016787">
    <property type="term" value="F:hydrolase activity"/>
    <property type="evidence" value="ECO:0007669"/>
    <property type="project" value="UniProtKB-KW"/>
</dbReference>
<keyword evidence="1" id="KW-0812">Transmembrane</keyword>
<dbReference type="EMBL" id="JH711575">
    <property type="protein sequence ID" value="EIW83853.1"/>
    <property type="molecule type" value="Genomic_DNA"/>
</dbReference>
<gene>
    <name evidence="4" type="ORF">CONPUDRAFT_49699</name>
</gene>
<protein>
    <submittedName>
        <fullName evidence="4">Glycoside hydrolase family 79 protein</fullName>
    </submittedName>
</protein>
<accession>A0A5M3MXG2</accession>
<dbReference type="Proteomes" id="UP000053558">
    <property type="component" value="Unassembled WGS sequence"/>
</dbReference>
<dbReference type="PANTHER" id="PTHR36183">
    <property type="entry name" value="BETA-GLUCURONIDASE"/>
    <property type="match status" value="1"/>
</dbReference>
<dbReference type="OrthoDB" id="2796951at2759"/>
<evidence type="ECO:0000313" key="5">
    <source>
        <dbReference type="Proteomes" id="UP000053558"/>
    </source>
</evidence>
<proteinExistence type="predicted"/>
<feature type="domain" description="Beta-glucuronidase C-terminal" evidence="3">
    <location>
        <begin position="465"/>
        <end position="568"/>
    </location>
</feature>
<dbReference type="AlphaFoldDB" id="A0A5M3MXG2"/>
<reference evidence="5" key="1">
    <citation type="journal article" date="2012" name="Science">
        <title>The Paleozoic origin of enzymatic lignin decomposition reconstructed from 31 fungal genomes.</title>
        <authorList>
            <person name="Floudas D."/>
            <person name="Binder M."/>
            <person name="Riley R."/>
            <person name="Barry K."/>
            <person name="Blanchette R.A."/>
            <person name="Henrissat B."/>
            <person name="Martinez A.T."/>
            <person name="Otillar R."/>
            <person name="Spatafora J.W."/>
            <person name="Yadav J.S."/>
            <person name="Aerts A."/>
            <person name="Benoit I."/>
            <person name="Boyd A."/>
            <person name="Carlson A."/>
            <person name="Copeland A."/>
            <person name="Coutinho P.M."/>
            <person name="de Vries R.P."/>
            <person name="Ferreira P."/>
            <person name="Findley K."/>
            <person name="Foster B."/>
            <person name="Gaskell J."/>
            <person name="Glotzer D."/>
            <person name="Gorecki P."/>
            <person name="Heitman J."/>
            <person name="Hesse C."/>
            <person name="Hori C."/>
            <person name="Igarashi K."/>
            <person name="Jurgens J.A."/>
            <person name="Kallen N."/>
            <person name="Kersten P."/>
            <person name="Kohler A."/>
            <person name="Kuees U."/>
            <person name="Kumar T.K.A."/>
            <person name="Kuo A."/>
            <person name="LaButti K."/>
            <person name="Larrondo L.F."/>
            <person name="Lindquist E."/>
            <person name="Ling A."/>
            <person name="Lombard V."/>
            <person name="Lucas S."/>
            <person name="Lundell T."/>
            <person name="Martin R."/>
            <person name="McLaughlin D.J."/>
            <person name="Morgenstern I."/>
            <person name="Morin E."/>
            <person name="Murat C."/>
            <person name="Nagy L.G."/>
            <person name="Nolan M."/>
            <person name="Ohm R.A."/>
            <person name="Patyshakuliyeva A."/>
            <person name="Rokas A."/>
            <person name="Ruiz-Duenas F.J."/>
            <person name="Sabat G."/>
            <person name="Salamov A."/>
            <person name="Samejima M."/>
            <person name="Schmutz J."/>
            <person name="Slot J.C."/>
            <person name="St John F."/>
            <person name="Stenlid J."/>
            <person name="Sun H."/>
            <person name="Sun S."/>
            <person name="Syed K."/>
            <person name="Tsang A."/>
            <person name="Wiebenga A."/>
            <person name="Young D."/>
            <person name="Pisabarro A."/>
            <person name="Eastwood D.C."/>
            <person name="Martin F."/>
            <person name="Cullen D."/>
            <person name="Grigoriev I.V."/>
            <person name="Hibbett D.S."/>
        </authorList>
    </citation>
    <scope>NUCLEOTIDE SEQUENCE [LARGE SCALE GENOMIC DNA]</scope>
    <source>
        <strain evidence="5">RWD-64-598 SS2</strain>
    </source>
</reference>